<feature type="domain" description="Arc-like DNA binding" evidence="2">
    <location>
        <begin position="7"/>
        <end position="53"/>
    </location>
</feature>
<dbReference type="GO" id="GO:0003677">
    <property type="term" value="F:DNA binding"/>
    <property type="evidence" value="ECO:0007669"/>
    <property type="project" value="InterPro"/>
</dbReference>
<dbReference type="InterPro" id="IPR010985">
    <property type="entry name" value="Ribbon_hlx_hlx"/>
</dbReference>
<dbReference type="Pfam" id="PF03869">
    <property type="entry name" value="Arc"/>
    <property type="match status" value="1"/>
</dbReference>
<feature type="region of interest" description="Disordered" evidence="1">
    <location>
        <begin position="73"/>
        <end position="97"/>
    </location>
</feature>
<proteinExistence type="predicted"/>
<evidence type="ECO:0000256" key="1">
    <source>
        <dbReference type="SAM" id="MobiDB-lite"/>
    </source>
</evidence>
<sequence>MSDAPTRDQNKFIVRMPDGMRDRIREAAEANNRSMNAEIVARLEESFSGETKLSLEAVRELIPILAKLVKADENAHRRPHAPTILGGDLPAPPDEKE</sequence>
<name>A0A212KM10_9PROT</name>
<dbReference type="SUPFAM" id="SSF47598">
    <property type="entry name" value="Ribbon-helix-helix"/>
    <property type="match status" value="1"/>
</dbReference>
<organism evidence="3">
    <name type="scientific">uncultured Alphaproteobacteria bacterium</name>
    <dbReference type="NCBI Taxonomy" id="91750"/>
    <lineage>
        <taxon>Bacteria</taxon>
        <taxon>Pseudomonadati</taxon>
        <taxon>Pseudomonadota</taxon>
        <taxon>Alphaproteobacteria</taxon>
        <taxon>environmental samples</taxon>
    </lineage>
</organism>
<protein>
    <submittedName>
        <fullName evidence="3">Transcriptional repressor arc (Modular protein)</fullName>
    </submittedName>
</protein>
<dbReference type="InterPro" id="IPR005569">
    <property type="entry name" value="Arc_DNA-bd_dom"/>
</dbReference>
<reference evidence="3" key="1">
    <citation type="submission" date="2016-04" db="EMBL/GenBank/DDBJ databases">
        <authorList>
            <person name="Evans L.H."/>
            <person name="Alamgir A."/>
            <person name="Owens N."/>
            <person name="Weber N.D."/>
            <person name="Virtaneva K."/>
            <person name="Barbian K."/>
            <person name="Babar A."/>
            <person name="Rosenke K."/>
        </authorList>
    </citation>
    <scope>NUCLEOTIDE SEQUENCE</scope>
    <source>
        <strain evidence="3">86</strain>
    </source>
</reference>
<evidence type="ECO:0000259" key="2">
    <source>
        <dbReference type="Pfam" id="PF03869"/>
    </source>
</evidence>
<dbReference type="AlphaFoldDB" id="A0A212KM10"/>
<gene>
    <name evidence="3" type="ORF">KL86APRO_30198</name>
</gene>
<accession>A0A212KM10</accession>
<dbReference type="Gene3D" id="1.10.1220.10">
    <property type="entry name" value="Met repressor-like"/>
    <property type="match status" value="1"/>
</dbReference>
<evidence type="ECO:0000313" key="3">
    <source>
        <dbReference type="EMBL" id="SBW12707.1"/>
    </source>
</evidence>
<dbReference type="GO" id="GO:0006355">
    <property type="term" value="P:regulation of DNA-templated transcription"/>
    <property type="evidence" value="ECO:0007669"/>
    <property type="project" value="InterPro"/>
</dbReference>
<dbReference type="InterPro" id="IPR013321">
    <property type="entry name" value="Arc_rbn_hlx_hlx"/>
</dbReference>
<dbReference type="EMBL" id="FLUO01000003">
    <property type="protein sequence ID" value="SBW12707.1"/>
    <property type="molecule type" value="Genomic_DNA"/>
</dbReference>